<dbReference type="HAMAP" id="MF_00688">
    <property type="entry name" value="Leu_Phe_trans"/>
    <property type="match status" value="1"/>
</dbReference>
<dbReference type="PANTHER" id="PTHR30098:SF2">
    <property type="entry name" value="LEUCYL_PHENYLALANYL-TRNA--PROTEIN TRANSFERASE"/>
    <property type="match status" value="1"/>
</dbReference>
<keyword evidence="6" id="KW-1185">Reference proteome</keyword>
<accession>A0A5B8G4A2</accession>
<dbReference type="GO" id="GO:0008914">
    <property type="term" value="F:leucyl-tRNA--protein transferase activity"/>
    <property type="evidence" value="ECO:0007669"/>
    <property type="project" value="UniProtKB-UniRule"/>
</dbReference>
<name>A0A5B8G4A2_9RHOB</name>
<dbReference type="OrthoDB" id="9790282at2"/>
<keyword evidence="1 4" id="KW-0963">Cytoplasm</keyword>
<comment type="catalytic activity">
    <reaction evidence="4">
        <text>N-terminal L-arginyl-[protein] + L-leucyl-tRNA(Leu) = N-terminal L-leucyl-L-arginyl-[protein] + tRNA(Leu) + H(+)</text>
        <dbReference type="Rhea" id="RHEA:50416"/>
        <dbReference type="Rhea" id="RHEA-COMP:9613"/>
        <dbReference type="Rhea" id="RHEA-COMP:9622"/>
        <dbReference type="Rhea" id="RHEA-COMP:12672"/>
        <dbReference type="Rhea" id="RHEA-COMP:12673"/>
        <dbReference type="ChEBI" id="CHEBI:15378"/>
        <dbReference type="ChEBI" id="CHEBI:64719"/>
        <dbReference type="ChEBI" id="CHEBI:78442"/>
        <dbReference type="ChEBI" id="CHEBI:78494"/>
        <dbReference type="ChEBI" id="CHEBI:133044"/>
        <dbReference type="EC" id="2.3.2.6"/>
    </reaction>
</comment>
<dbReference type="Proteomes" id="UP000305888">
    <property type="component" value="Chromosome"/>
</dbReference>
<comment type="similarity">
    <text evidence="4">Belongs to the L/F-transferase family.</text>
</comment>
<organism evidence="5 6">
    <name type="scientific">Paroceanicella profunda</name>
    <dbReference type="NCBI Taxonomy" id="2579971"/>
    <lineage>
        <taxon>Bacteria</taxon>
        <taxon>Pseudomonadati</taxon>
        <taxon>Pseudomonadota</taxon>
        <taxon>Alphaproteobacteria</taxon>
        <taxon>Rhodobacterales</taxon>
        <taxon>Paracoccaceae</taxon>
        <taxon>Paroceanicella</taxon>
    </lineage>
</organism>
<proteinExistence type="inferred from homology"/>
<dbReference type="GO" id="GO:0005737">
    <property type="term" value="C:cytoplasm"/>
    <property type="evidence" value="ECO:0007669"/>
    <property type="project" value="UniProtKB-SubCell"/>
</dbReference>
<protein>
    <recommendedName>
        <fullName evidence="4">Leucyl/phenylalanyl-tRNA--protein transferase</fullName>
        <ecNumber evidence="4">2.3.2.6</ecNumber>
    </recommendedName>
    <alternativeName>
        <fullName evidence="4">L/F-transferase</fullName>
    </alternativeName>
    <alternativeName>
        <fullName evidence="4">Leucyltransferase</fullName>
    </alternativeName>
    <alternativeName>
        <fullName evidence="4">Phenyalanyltransferase</fullName>
    </alternativeName>
</protein>
<dbReference type="PANTHER" id="PTHR30098">
    <property type="entry name" value="LEUCYL/PHENYLALANYL-TRNA--PROTEIN TRANSFERASE"/>
    <property type="match status" value="1"/>
</dbReference>
<comment type="function">
    <text evidence="4">Functions in the N-end rule pathway of protein degradation where it conjugates Leu, Phe and, less efficiently, Met from aminoacyl-tRNAs to the N-termini of proteins containing an N-terminal arginine or lysine.</text>
</comment>
<evidence type="ECO:0000256" key="4">
    <source>
        <dbReference type="HAMAP-Rule" id="MF_00688"/>
    </source>
</evidence>
<gene>
    <name evidence="4" type="primary">aat</name>
    <name evidence="5" type="ORF">FDP22_13875</name>
</gene>
<dbReference type="EC" id="2.3.2.6" evidence="4"/>
<comment type="catalytic activity">
    <reaction evidence="4">
        <text>L-phenylalanyl-tRNA(Phe) + an N-terminal L-alpha-aminoacyl-[protein] = an N-terminal L-phenylalanyl-L-alpha-aminoacyl-[protein] + tRNA(Phe)</text>
        <dbReference type="Rhea" id="RHEA:43632"/>
        <dbReference type="Rhea" id="RHEA-COMP:9668"/>
        <dbReference type="Rhea" id="RHEA-COMP:9699"/>
        <dbReference type="Rhea" id="RHEA-COMP:10636"/>
        <dbReference type="Rhea" id="RHEA-COMP:10637"/>
        <dbReference type="ChEBI" id="CHEBI:78442"/>
        <dbReference type="ChEBI" id="CHEBI:78531"/>
        <dbReference type="ChEBI" id="CHEBI:78597"/>
        <dbReference type="ChEBI" id="CHEBI:83561"/>
        <dbReference type="EC" id="2.3.2.6"/>
    </reaction>
</comment>
<dbReference type="InterPro" id="IPR016181">
    <property type="entry name" value="Acyl_CoA_acyltransferase"/>
</dbReference>
<comment type="catalytic activity">
    <reaction evidence="4">
        <text>N-terminal L-lysyl-[protein] + L-leucyl-tRNA(Leu) = N-terminal L-leucyl-L-lysyl-[protein] + tRNA(Leu) + H(+)</text>
        <dbReference type="Rhea" id="RHEA:12340"/>
        <dbReference type="Rhea" id="RHEA-COMP:9613"/>
        <dbReference type="Rhea" id="RHEA-COMP:9622"/>
        <dbReference type="Rhea" id="RHEA-COMP:12670"/>
        <dbReference type="Rhea" id="RHEA-COMP:12671"/>
        <dbReference type="ChEBI" id="CHEBI:15378"/>
        <dbReference type="ChEBI" id="CHEBI:65249"/>
        <dbReference type="ChEBI" id="CHEBI:78442"/>
        <dbReference type="ChEBI" id="CHEBI:78494"/>
        <dbReference type="ChEBI" id="CHEBI:133043"/>
        <dbReference type="EC" id="2.3.2.6"/>
    </reaction>
</comment>
<evidence type="ECO:0000256" key="1">
    <source>
        <dbReference type="ARBA" id="ARBA00022490"/>
    </source>
</evidence>
<dbReference type="SUPFAM" id="SSF55729">
    <property type="entry name" value="Acyl-CoA N-acyltransferases (Nat)"/>
    <property type="match status" value="1"/>
</dbReference>
<dbReference type="KEGG" id="ppru:FDP22_13875"/>
<dbReference type="Gene3D" id="3.40.630.70">
    <property type="entry name" value="Leucyl/phenylalanyl-tRNA-protein transferase, C-terminal domain"/>
    <property type="match status" value="1"/>
</dbReference>
<dbReference type="Pfam" id="PF03588">
    <property type="entry name" value="Leu_Phe_trans"/>
    <property type="match status" value="1"/>
</dbReference>
<evidence type="ECO:0000256" key="2">
    <source>
        <dbReference type="ARBA" id="ARBA00022679"/>
    </source>
</evidence>
<dbReference type="EMBL" id="CP040818">
    <property type="protein sequence ID" value="QDL93723.1"/>
    <property type="molecule type" value="Genomic_DNA"/>
</dbReference>
<comment type="subcellular location">
    <subcellularLocation>
        <location evidence="4">Cytoplasm</location>
    </subcellularLocation>
</comment>
<dbReference type="NCBIfam" id="TIGR00667">
    <property type="entry name" value="aat"/>
    <property type="match status" value="1"/>
</dbReference>
<dbReference type="AlphaFoldDB" id="A0A5B8G4A2"/>
<evidence type="ECO:0000313" key="6">
    <source>
        <dbReference type="Proteomes" id="UP000305888"/>
    </source>
</evidence>
<dbReference type="InterPro" id="IPR042203">
    <property type="entry name" value="Leu/Phe-tRNA_Trfase_C"/>
</dbReference>
<dbReference type="RefSeq" id="WP_138574797.1">
    <property type="nucleotide sequence ID" value="NZ_CP040818.1"/>
</dbReference>
<keyword evidence="2 4" id="KW-0808">Transferase</keyword>
<reference evidence="5 6" key="1">
    <citation type="submission" date="2019-06" db="EMBL/GenBank/DDBJ databases">
        <title>Genome sequence of Rhodobacteraceae bacterium D4M1.</title>
        <authorList>
            <person name="Cao J."/>
        </authorList>
    </citation>
    <scope>NUCLEOTIDE SEQUENCE [LARGE SCALE GENOMIC DNA]</scope>
    <source>
        <strain evidence="5 6">D4M1</strain>
    </source>
</reference>
<evidence type="ECO:0000313" key="5">
    <source>
        <dbReference type="EMBL" id="QDL93723.1"/>
    </source>
</evidence>
<evidence type="ECO:0000256" key="3">
    <source>
        <dbReference type="ARBA" id="ARBA00023315"/>
    </source>
</evidence>
<dbReference type="GO" id="GO:0030163">
    <property type="term" value="P:protein catabolic process"/>
    <property type="evidence" value="ECO:0007669"/>
    <property type="project" value="UniProtKB-UniRule"/>
</dbReference>
<keyword evidence="3 4" id="KW-0012">Acyltransferase</keyword>
<dbReference type="InterPro" id="IPR004616">
    <property type="entry name" value="Leu/Phe-tRNA_Trfase"/>
</dbReference>
<sequence length="218" mass="24182">MSKPQDPLEITPTLLLRAYAAGVFPMAESARATSLFWVDPKQRGILPLDALHVSASLRRTIRRGRFRVGIDEDFSATLDGCAGREETWINPEIRDLFITLHRMGYAHSIEVYDDQGLAGGLYGVRLGAAFFGESMFSYRPDASKIALVWLVARLRAGGFTLLDTQFVTDHLARLGAVEVSRDTYHEMLDAALMRTAQFWELPVDASSASVLQLSTQTS</sequence>